<feature type="binding site" evidence="10 13">
    <location>
        <position position="65"/>
    </location>
    <ligand>
        <name>a divalent metal cation</name>
        <dbReference type="ChEBI" id="CHEBI:60240"/>
    </ligand>
</feature>
<evidence type="ECO:0000256" key="7">
    <source>
        <dbReference type="ARBA" id="ARBA00013188"/>
    </source>
</evidence>
<evidence type="ECO:0000256" key="6">
    <source>
        <dbReference type="ARBA" id="ARBA00009541"/>
    </source>
</evidence>
<evidence type="ECO:0000256" key="5">
    <source>
        <dbReference type="ARBA" id="ARBA00001954"/>
    </source>
</evidence>
<reference evidence="16 17" key="2">
    <citation type="submission" date="2015-11" db="EMBL/GenBank/DDBJ databases">
        <authorList>
            <person name="Zhang Y."/>
            <person name="Guo Z."/>
        </authorList>
    </citation>
    <scope>NUCLEOTIDE SEQUENCE [LARGE SCALE GENOMIC DNA]</scope>
    <source>
        <strain evidence="16">JGI-4</strain>
    </source>
</reference>
<dbReference type="EC" id="5.1.3.1" evidence="7 10"/>
<dbReference type="PROSITE" id="PS01086">
    <property type="entry name" value="RIBUL_P_3_EPIMER_2"/>
    <property type="match status" value="1"/>
</dbReference>
<dbReference type="PIRSF" id="PIRSF001461">
    <property type="entry name" value="RPE"/>
    <property type="match status" value="1"/>
</dbReference>
<feature type="binding site" evidence="14">
    <location>
        <position position="176"/>
    </location>
    <ligand>
        <name>substrate</name>
    </ligand>
</feature>
<evidence type="ECO:0000256" key="8">
    <source>
        <dbReference type="ARBA" id="ARBA00022723"/>
    </source>
</evidence>
<evidence type="ECO:0000313" key="15">
    <source>
        <dbReference type="EMBL" id="CUS82829.1"/>
    </source>
</evidence>
<comment type="pathway">
    <text evidence="10">Carbohydrate degradation.</text>
</comment>
<feature type="binding site" evidence="10 14">
    <location>
        <position position="7"/>
    </location>
    <ligand>
        <name>substrate</name>
    </ligand>
</feature>
<evidence type="ECO:0000256" key="10">
    <source>
        <dbReference type="HAMAP-Rule" id="MF_02227"/>
    </source>
</evidence>
<dbReference type="Gene3D" id="3.20.20.70">
    <property type="entry name" value="Aldolase class I"/>
    <property type="match status" value="1"/>
</dbReference>
<comment type="cofactor">
    <cofactor evidence="3">
        <name>Co(2+)</name>
        <dbReference type="ChEBI" id="CHEBI:48828"/>
    </cofactor>
</comment>
<comment type="catalytic activity">
    <reaction evidence="1 10 11">
        <text>D-ribulose 5-phosphate = D-xylulose 5-phosphate</text>
        <dbReference type="Rhea" id="RHEA:13677"/>
        <dbReference type="ChEBI" id="CHEBI:57737"/>
        <dbReference type="ChEBI" id="CHEBI:58121"/>
        <dbReference type="EC" id="5.1.3.1"/>
    </reaction>
</comment>
<evidence type="ECO:0000256" key="1">
    <source>
        <dbReference type="ARBA" id="ARBA00001782"/>
    </source>
</evidence>
<dbReference type="RefSeq" id="WP_047134495.1">
    <property type="nucleotide sequence ID" value="NZ_CZVI01000006.1"/>
</dbReference>
<comment type="cofactor">
    <cofactor evidence="2">
        <name>Mn(2+)</name>
        <dbReference type="ChEBI" id="CHEBI:29035"/>
    </cofactor>
</comment>
<dbReference type="CDD" id="cd00429">
    <property type="entry name" value="RPE"/>
    <property type="match status" value="1"/>
</dbReference>
<accession>A0A0P1M114</accession>
<dbReference type="STRING" id="1633631.GCA_001442925_01866"/>
<dbReference type="InterPro" id="IPR011060">
    <property type="entry name" value="RibuloseP-bd_barrel"/>
</dbReference>
<dbReference type="GO" id="GO:0005737">
    <property type="term" value="C:cytoplasm"/>
    <property type="evidence" value="ECO:0007669"/>
    <property type="project" value="UniProtKB-ARBA"/>
</dbReference>
<reference evidence="15 18" key="1">
    <citation type="submission" date="2015-11" db="EMBL/GenBank/DDBJ databases">
        <authorList>
            <person name="Varghese N."/>
        </authorList>
    </citation>
    <scope>NUCLEOTIDE SEQUENCE [LARGE SCALE GENOMIC DNA]</scope>
    <source>
        <strain evidence="15 18">JGI-8</strain>
    </source>
</reference>
<dbReference type="SUPFAM" id="SSF51366">
    <property type="entry name" value="Ribulose-phoshate binding barrel"/>
    <property type="match status" value="1"/>
</dbReference>
<feature type="binding site" evidence="10 13">
    <location>
        <position position="32"/>
    </location>
    <ligand>
        <name>a divalent metal cation</name>
        <dbReference type="ChEBI" id="CHEBI:60240"/>
    </ligand>
</feature>
<dbReference type="GO" id="GO:0006098">
    <property type="term" value="P:pentose-phosphate shunt"/>
    <property type="evidence" value="ECO:0007669"/>
    <property type="project" value="UniProtKB-UniRule"/>
</dbReference>
<feature type="binding site" evidence="10 14">
    <location>
        <begin position="141"/>
        <end position="144"/>
    </location>
    <ligand>
        <name>substrate</name>
    </ligand>
</feature>
<comment type="cofactor">
    <cofactor evidence="5">
        <name>Fe(2+)</name>
        <dbReference type="ChEBI" id="CHEBI:29033"/>
    </cofactor>
</comment>
<evidence type="ECO:0000256" key="11">
    <source>
        <dbReference type="PIRNR" id="PIRNR001461"/>
    </source>
</evidence>
<feature type="binding site" evidence="10 13">
    <location>
        <position position="174"/>
    </location>
    <ligand>
        <name>a divalent metal cation</name>
        <dbReference type="ChEBI" id="CHEBI:60240"/>
    </ligand>
</feature>
<feature type="binding site" evidence="10 14">
    <location>
        <begin position="196"/>
        <end position="197"/>
    </location>
    <ligand>
        <name>substrate</name>
    </ligand>
</feature>
<evidence type="ECO:0000256" key="2">
    <source>
        <dbReference type="ARBA" id="ARBA00001936"/>
    </source>
</evidence>
<dbReference type="PROSITE" id="PS01085">
    <property type="entry name" value="RIBUL_P_3_EPIMER_1"/>
    <property type="match status" value="1"/>
</dbReference>
<dbReference type="FunFam" id="3.20.20.70:FF:000004">
    <property type="entry name" value="Ribulose-phosphate 3-epimerase"/>
    <property type="match status" value="1"/>
</dbReference>
<dbReference type="Proteomes" id="UP000182011">
    <property type="component" value="Unassembled WGS sequence"/>
</dbReference>
<dbReference type="HAMAP" id="MF_02227">
    <property type="entry name" value="RPE"/>
    <property type="match status" value="1"/>
</dbReference>
<dbReference type="InterPro" id="IPR013785">
    <property type="entry name" value="Aldolase_TIM"/>
</dbReference>
<dbReference type="GO" id="GO:0046872">
    <property type="term" value="F:metal ion binding"/>
    <property type="evidence" value="ECO:0007669"/>
    <property type="project" value="UniProtKB-UniRule"/>
</dbReference>
<keyword evidence="8 10" id="KW-0479">Metal-binding</keyword>
<dbReference type="EMBL" id="CZVI01000006">
    <property type="protein sequence ID" value="CUS82829.1"/>
    <property type="molecule type" value="Genomic_DNA"/>
</dbReference>
<protein>
    <recommendedName>
        <fullName evidence="7 10">Ribulose-phosphate 3-epimerase</fullName>
        <ecNumber evidence="7 10">5.1.3.1</ecNumber>
    </recommendedName>
</protein>
<feature type="active site" description="Proton acceptor" evidence="10 12">
    <location>
        <position position="34"/>
    </location>
</feature>
<dbReference type="InterPro" id="IPR000056">
    <property type="entry name" value="Ribul_P_3_epim-like"/>
</dbReference>
<accession>A0A0S4NA07</accession>
<evidence type="ECO:0000256" key="12">
    <source>
        <dbReference type="PIRSR" id="PIRSR001461-1"/>
    </source>
</evidence>
<accession>A0A0P1MGP2</accession>
<feature type="binding site" evidence="10">
    <location>
        <begin position="174"/>
        <end position="176"/>
    </location>
    <ligand>
        <name>substrate</name>
    </ligand>
</feature>
<accession>A0A0P1LBE6</accession>
<dbReference type="AlphaFoldDB" id="A0A0P1M2A2"/>
<evidence type="ECO:0000256" key="3">
    <source>
        <dbReference type="ARBA" id="ARBA00001941"/>
    </source>
</evidence>
<comment type="function">
    <text evidence="10">Catalyzes the reversible epimerization of D-ribulose 5-phosphate to D-xylulose 5-phosphate.</text>
</comment>
<keyword evidence="13" id="KW-0464">Manganese</keyword>
<dbReference type="GO" id="GO:0019323">
    <property type="term" value="P:pentose catabolic process"/>
    <property type="evidence" value="ECO:0007669"/>
    <property type="project" value="UniProtKB-UniRule"/>
</dbReference>
<feature type="binding site" evidence="10 13">
    <location>
        <position position="34"/>
    </location>
    <ligand>
        <name>a divalent metal cation</name>
        <dbReference type="ChEBI" id="CHEBI:60240"/>
    </ligand>
</feature>
<dbReference type="InterPro" id="IPR026019">
    <property type="entry name" value="Ribul_P_3_epim"/>
</dbReference>
<gene>
    <name evidence="10" type="primary">rpe</name>
    <name evidence="16" type="ORF">JGI4_01871</name>
    <name evidence="15" type="ORF">JGI8_00636</name>
</gene>
<organism evidence="16 17">
    <name type="scientific">Candidatus Kryptonium thompsonii</name>
    <dbReference type="NCBI Taxonomy" id="1633631"/>
    <lineage>
        <taxon>Bacteria</taxon>
        <taxon>Pseudomonadati</taxon>
        <taxon>Candidatus Kryptoniota</taxon>
        <taxon>Candidatus Kryptonium</taxon>
    </lineage>
</organism>
<keyword evidence="13" id="KW-0862">Zinc</keyword>
<sequence>MFKLAPSLLSADFSDLKNEIKKAEEGGADLFHLDIMDGHFVPNLTFGPMIVKAIRKLTSLPLDSHLMISNPDQYIDEFRNAGSDIITVHYEACQHLHRTIMKIKQTGAKAGVAINPATPVYAVEEIIDYVDLLLIMSVNPGFGGQKFIETSLRKVVQAKKIITERNLNVEIEVDGGIDINNVELLLEAGADIIVAGSSVFKSNDVTETVKKFKKKFLEYEFKNKTKFA</sequence>
<comment type="cofactor">
    <cofactor evidence="10 13">
        <name>a divalent metal cation</name>
        <dbReference type="ChEBI" id="CHEBI:60240"/>
    </cofactor>
    <text evidence="10 13">Binds 1 divalent metal cation per subunit.</text>
</comment>
<dbReference type="NCBIfam" id="TIGR01163">
    <property type="entry name" value="rpe"/>
    <property type="match status" value="1"/>
</dbReference>
<dbReference type="Proteomes" id="UP000182200">
    <property type="component" value="Unassembled WGS sequence"/>
</dbReference>
<evidence type="ECO:0000256" key="4">
    <source>
        <dbReference type="ARBA" id="ARBA00001947"/>
    </source>
</evidence>
<keyword evidence="18" id="KW-1185">Reference proteome</keyword>
<feature type="active site" description="Proton donor" evidence="10 12">
    <location>
        <position position="174"/>
    </location>
</feature>
<keyword evidence="10 11" id="KW-0119">Carbohydrate metabolism</keyword>
<evidence type="ECO:0000256" key="9">
    <source>
        <dbReference type="ARBA" id="ARBA00023235"/>
    </source>
</evidence>
<evidence type="ECO:0000313" key="17">
    <source>
        <dbReference type="Proteomes" id="UP000182011"/>
    </source>
</evidence>
<evidence type="ECO:0000256" key="14">
    <source>
        <dbReference type="PIRSR" id="PIRSR001461-3"/>
    </source>
</evidence>
<accession>A0A0P1LMA5</accession>
<dbReference type="EMBL" id="FAOP01000007">
    <property type="protein sequence ID" value="CUU07704.1"/>
    <property type="molecule type" value="Genomic_DNA"/>
</dbReference>
<proteinExistence type="inferred from homology"/>
<evidence type="ECO:0000256" key="13">
    <source>
        <dbReference type="PIRSR" id="PIRSR001461-2"/>
    </source>
</evidence>
<dbReference type="GO" id="GO:0004750">
    <property type="term" value="F:D-ribulose-phosphate 3-epimerase activity"/>
    <property type="evidence" value="ECO:0007669"/>
    <property type="project" value="UniProtKB-UniRule"/>
</dbReference>
<accession>A0A0P1LUY1</accession>
<name>A0A0P1M2A2_9BACT</name>
<comment type="similarity">
    <text evidence="6 10 11">Belongs to the ribulose-phosphate 3-epimerase family.</text>
</comment>
<dbReference type="Pfam" id="PF00834">
    <property type="entry name" value="Ribul_P_3_epim"/>
    <property type="match status" value="1"/>
</dbReference>
<dbReference type="NCBIfam" id="NF004076">
    <property type="entry name" value="PRK05581.1-4"/>
    <property type="match status" value="1"/>
</dbReference>
<evidence type="ECO:0000313" key="16">
    <source>
        <dbReference type="EMBL" id="CUU07704.1"/>
    </source>
</evidence>
<dbReference type="PANTHER" id="PTHR11749">
    <property type="entry name" value="RIBULOSE-5-PHOSPHATE-3-EPIMERASE"/>
    <property type="match status" value="1"/>
</dbReference>
<keyword evidence="13" id="KW-0170">Cobalt</keyword>
<keyword evidence="9 10" id="KW-0413">Isomerase</keyword>
<comment type="cofactor">
    <cofactor evidence="4">
        <name>Zn(2+)</name>
        <dbReference type="ChEBI" id="CHEBI:29105"/>
    </cofactor>
</comment>
<dbReference type="OrthoDB" id="1645589at2"/>
<evidence type="ECO:0000313" key="18">
    <source>
        <dbReference type="Proteomes" id="UP000182200"/>
    </source>
</evidence>
<accession>A0A0P1MF63</accession>
<accession>A0A0P1M2A2</accession>
<accession>A0A0P1N0V9</accession>
<feature type="binding site" evidence="10 14">
    <location>
        <position position="65"/>
    </location>
    <ligand>
        <name>substrate</name>
    </ligand>
</feature>
<accession>A0A0P1P1H5</accession>